<reference evidence="1 2" key="1">
    <citation type="submission" date="2019-09" db="EMBL/GenBank/DDBJ databases">
        <title>Draft genome of the ectomycorrhizal ascomycete Sphaerosporella brunnea.</title>
        <authorList>
            <consortium name="DOE Joint Genome Institute"/>
            <person name="Benucci G.M."/>
            <person name="Marozzi G."/>
            <person name="Antonielli L."/>
            <person name="Sanchez S."/>
            <person name="Marco P."/>
            <person name="Wang X."/>
            <person name="Falini L.B."/>
            <person name="Barry K."/>
            <person name="Haridas S."/>
            <person name="Lipzen A."/>
            <person name="Labutti K."/>
            <person name="Grigoriev I.V."/>
            <person name="Murat C."/>
            <person name="Martin F."/>
            <person name="Albertini E."/>
            <person name="Donnini D."/>
            <person name="Bonito G."/>
        </authorList>
    </citation>
    <scope>NUCLEOTIDE SEQUENCE [LARGE SCALE GENOMIC DNA]</scope>
    <source>
        <strain evidence="1 2">Sb_GMNB300</strain>
    </source>
</reference>
<dbReference type="AlphaFoldDB" id="A0A5J5EFW4"/>
<gene>
    <name evidence="1" type="ORF">FN846DRAFT_973478</name>
</gene>
<sequence>MQLRTPGISRCQTQVHTPPLERILLRHRRTLRPRPCISGPRWCPRPSRHCPLRLRDLPLPPRHRRTIELIQQLTFPQSSAATSSSVPAPTTHEPAFPCSCCTSSTGCLSQLKLSSRDTMSRFRPLASDSRRSRCVHCGSVRSALRVMARFCGVEYSGPLCGL</sequence>
<name>A0A5J5EFW4_9PEZI</name>
<evidence type="ECO:0000313" key="1">
    <source>
        <dbReference type="EMBL" id="KAA8894595.1"/>
    </source>
</evidence>
<organism evidence="1 2">
    <name type="scientific">Sphaerosporella brunnea</name>
    <dbReference type="NCBI Taxonomy" id="1250544"/>
    <lineage>
        <taxon>Eukaryota</taxon>
        <taxon>Fungi</taxon>
        <taxon>Dikarya</taxon>
        <taxon>Ascomycota</taxon>
        <taxon>Pezizomycotina</taxon>
        <taxon>Pezizomycetes</taxon>
        <taxon>Pezizales</taxon>
        <taxon>Pyronemataceae</taxon>
        <taxon>Sphaerosporella</taxon>
    </lineage>
</organism>
<proteinExistence type="predicted"/>
<accession>A0A5J5EFW4</accession>
<evidence type="ECO:0000313" key="2">
    <source>
        <dbReference type="Proteomes" id="UP000326924"/>
    </source>
</evidence>
<protein>
    <submittedName>
        <fullName evidence="1">Uncharacterized protein</fullName>
    </submittedName>
</protein>
<dbReference type="EMBL" id="VXIS01000328">
    <property type="protein sequence ID" value="KAA8894595.1"/>
    <property type="molecule type" value="Genomic_DNA"/>
</dbReference>
<keyword evidence="2" id="KW-1185">Reference proteome</keyword>
<comment type="caution">
    <text evidence="1">The sequence shown here is derived from an EMBL/GenBank/DDBJ whole genome shotgun (WGS) entry which is preliminary data.</text>
</comment>
<dbReference type="Proteomes" id="UP000326924">
    <property type="component" value="Unassembled WGS sequence"/>
</dbReference>
<dbReference type="InParanoid" id="A0A5J5EFW4"/>